<evidence type="ECO:0000313" key="2">
    <source>
        <dbReference type="EMBL" id="PSJ40479.1"/>
    </source>
</evidence>
<dbReference type="PANTHER" id="PTHR45655">
    <property type="entry name" value="GUANYLATE CYCLASE SOLUBLE SUBUNIT BETA-2"/>
    <property type="match status" value="1"/>
</dbReference>
<gene>
    <name evidence="2" type="ORF">C7I55_09075</name>
</gene>
<feature type="domain" description="Heme NO-binding" evidence="1">
    <location>
        <begin position="2"/>
        <end position="159"/>
    </location>
</feature>
<dbReference type="PANTHER" id="PTHR45655:SF13">
    <property type="entry name" value="SOLUBLE GUANYLATE CYCLASE GCY-32-RELATED"/>
    <property type="match status" value="1"/>
</dbReference>
<reference evidence="2 3" key="1">
    <citation type="submission" date="2018-03" db="EMBL/GenBank/DDBJ databases">
        <title>The draft genome of Sphingosinicella sp. GL-C-18.</title>
        <authorList>
            <person name="Liu L."/>
            <person name="Li L."/>
            <person name="Liang L."/>
            <person name="Zhang X."/>
            <person name="Wang T."/>
        </authorList>
    </citation>
    <scope>NUCLEOTIDE SEQUENCE [LARGE SCALE GENOMIC DNA]</scope>
    <source>
        <strain evidence="2 3">GL-C-18</strain>
    </source>
</reference>
<dbReference type="InterPro" id="IPR011644">
    <property type="entry name" value="Heme_NO-bd"/>
</dbReference>
<dbReference type="EMBL" id="PXYI01000003">
    <property type="protein sequence ID" value="PSJ40479.1"/>
    <property type="molecule type" value="Genomic_DNA"/>
</dbReference>
<keyword evidence="3" id="KW-1185">Reference proteome</keyword>
<proteinExistence type="predicted"/>
<organism evidence="2 3">
    <name type="scientific">Allosphingosinicella deserti</name>
    <dbReference type="NCBI Taxonomy" id="2116704"/>
    <lineage>
        <taxon>Bacteria</taxon>
        <taxon>Pseudomonadati</taxon>
        <taxon>Pseudomonadota</taxon>
        <taxon>Alphaproteobacteria</taxon>
        <taxon>Sphingomonadales</taxon>
        <taxon>Sphingomonadaceae</taxon>
        <taxon>Allosphingosinicella</taxon>
    </lineage>
</organism>
<dbReference type="Gene3D" id="3.90.1520.10">
    <property type="entry name" value="H-NOX domain"/>
    <property type="match status" value="1"/>
</dbReference>
<dbReference type="GO" id="GO:0020037">
    <property type="term" value="F:heme binding"/>
    <property type="evidence" value="ECO:0007669"/>
    <property type="project" value="InterPro"/>
</dbReference>
<protein>
    <recommendedName>
        <fullName evidence="1">Heme NO-binding domain-containing protein</fullName>
    </recommendedName>
</protein>
<dbReference type="Proteomes" id="UP000241167">
    <property type="component" value="Unassembled WGS sequence"/>
</dbReference>
<evidence type="ECO:0000259" key="1">
    <source>
        <dbReference type="Pfam" id="PF07700"/>
    </source>
</evidence>
<dbReference type="SUPFAM" id="SSF111126">
    <property type="entry name" value="Ligand-binding domain in the NO signalling and Golgi transport"/>
    <property type="match status" value="1"/>
</dbReference>
<dbReference type="InterPro" id="IPR024096">
    <property type="entry name" value="NO_sig/Golgi_transp_ligand-bd"/>
</dbReference>
<sequence>MKGLVFTTFFGFCEARHGADMLEDVIESANLPHGGAYTSVGTYPFEEMVALITAAVQATGSTMPAMLEEFGAYCFASWVKKFPHLFDGKDLFDVLAGIDGFHETEVRKLYPDAELPSFVVVARDADCLVLHYASCKPLADLAVGVIRGAADYLGASVEIGYRQERDAVRFEIRRARNLLAA</sequence>
<dbReference type="Pfam" id="PF07700">
    <property type="entry name" value="HNOB"/>
    <property type="match status" value="1"/>
</dbReference>
<accession>A0A2P7QRA9</accession>
<dbReference type="InterPro" id="IPR038158">
    <property type="entry name" value="H-NOX_domain_sf"/>
</dbReference>
<comment type="caution">
    <text evidence="2">The sequence shown here is derived from an EMBL/GenBank/DDBJ whole genome shotgun (WGS) entry which is preliminary data.</text>
</comment>
<dbReference type="RefSeq" id="WP_106512632.1">
    <property type="nucleotide sequence ID" value="NZ_PXYI01000003.1"/>
</dbReference>
<dbReference type="AlphaFoldDB" id="A0A2P7QRA9"/>
<name>A0A2P7QRA9_9SPHN</name>
<dbReference type="OrthoDB" id="7266652at2"/>
<evidence type="ECO:0000313" key="3">
    <source>
        <dbReference type="Proteomes" id="UP000241167"/>
    </source>
</evidence>